<feature type="binding site" evidence="6">
    <location>
        <position position="113"/>
    </location>
    <ligand>
        <name>L-histidine</name>
        <dbReference type="ChEBI" id="CHEBI:57595"/>
    </ligand>
</feature>
<feature type="binding site" evidence="6">
    <location>
        <begin position="263"/>
        <end position="264"/>
    </location>
    <ligand>
        <name>L-histidine</name>
        <dbReference type="ChEBI" id="CHEBI:57595"/>
    </ligand>
</feature>
<comment type="subcellular location">
    <subcellularLocation>
        <location evidence="5">Cytoplasm</location>
    </subcellularLocation>
</comment>
<dbReference type="InterPro" id="IPR004516">
    <property type="entry name" value="HisRS/HisZ"/>
</dbReference>
<organism evidence="8 9">
    <name type="scientific">Buchnera aphidicola</name>
    <name type="common">Therioaphis trifolii</name>
    <dbReference type="NCBI Taxonomy" id="1241884"/>
    <lineage>
        <taxon>Bacteria</taxon>
        <taxon>Pseudomonadati</taxon>
        <taxon>Pseudomonadota</taxon>
        <taxon>Gammaproteobacteria</taxon>
        <taxon>Enterobacterales</taxon>
        <taxon>Erwiniaceae</taxon>
        <taxon>Buchnera</taxon>
    </lineage>
</organism>
<comment type="subunit">
    <text evidence="2 5">Homodimer.</text>
</comment>
<dbReference type="InterPro" id="IPR006195">
    <property type="entry name" value="aa-tRNA-synth_II"/>
</dbReference>
<evidence type="ECO:0000256" key="6">
    <source>
        <dbReference type="PIRSR" id="PIRSR001549-1"/>
    </source>
</evidence>
<evidence type="ECO:0000313" key="9">
    <source>
        <dbReference type="Proteomes" id="UP000298603"/>
    </source>
</evidence>
<evidence type="ECO:0000259" key="7">
    <source>
        <dbReference type="PROSITE" id="PS50862"/>
    </source>
</evidence>
<keyword evidence="3 5" id="KW-0436">Ligase</keyword>
<dbReference type="PANTHER" id="PTHR43707">
    <property type="entry name" value="HISTIDYL-TRNA SYNTHETASE"/>
    <property type="match status" value="1"/>
</dbReference>
<keyword evidence="5" id="KW-0067">ATP-binding</keyword>
<comment type="catalytic activity">
    <reaction evidence="5">
        <text>tRNA(His) + L-histidine + ATP = L-histidyl-tRNA(His) + AMP + diphosphate + H(+)</text>
        <dbReference type="Rhea" id="RHEA:17313"/>
        <dbReference type="Rhea" id="RHEA-COMP:9665"/>
        <dbReference type="Rhea" id="RHEA-COMP:9689"/>
        <dbReference type="ChEBI" id="CHEBI:15378"/>
        <dbReference type="ChEBI" id="CHEBI:30616"/>
        <dbReference type="ChEBI" id="CHEBI:33019"/>
        <dbReference type="ChEBI" id="CHEBI:57595"/>
        <dbReference type="ChEBI" id="CHEBI:78442"/>
        <dbReference type="ChEBI" id="CHEBI:78527"/>
        <dbReference type="ChEBI" id="CHEBI:456215"/>
        <dbReference type="EC" id="6.1.1.21"/>
    </reaction>
</comment>
<dbReference type="InterPro" id="IPR041715">
    <property type="entry name" value="HisRS-like_core"/>
</dbReference>
<feature type="binding site" evidence="6">
    <location>
        <position position="127"/>
    </location>
    <ligand>
        <name>L-histidine</name>
        <dbReference type="ChEBI" id="CHEBI:57595"/>
    </ligand>
</feature>
<keyword evidence="4 5" id="KW-0030">Aminoacyl-tRNA synthetase</keyword>
<dbReference type="Pfam" id="PF13393">
    <property type="entry name" value="tRNA-synt_His"/>
    <property type="match status" value="1"/>
</dbReference>
<gene>
    <name evidence="5" type="primary">hisS</name>
    <name evidence="8" type="ORF">D9V81_01000</name>
</gene>
<proteinExistence type="inferred from homology"/>
<name>A0A4D6YG75_9GAMM</name>
<dbReference type="RefSeq" id="WP_158349457.1">
    <property type="nucleotide sequence ID" value="NZ_CP032996.1"/>
</dbReference>
<dbReference type="PIRSF" id="PIRSF001549">
    <property type="entry name" value="His-tRNA_synth"/>
    <property type="match status" value="1"/>
</dbReference>
<evidence type="ECO:0000256" key="3">
    <source>
        <dbReference type="ARBA" id="ARBA00022598"/>
    </source>
</evidence>
<keyword evidence="9" id="KW-1185">Reference proteome</keyword>
<dbReference type="InterPro" id="IPR045864">
    <property type="entry name" value="aa-tRNA-synth_II/BPL/LPL"/>
</dbReference>
<dbReference type="GO" id="GO:0005524">
    <property type="term" value="F:ATP binding"/>
    <property type="evidence" value="ECO:0007669"/>
    <property type="project" value="UniProtKB-UniRule"/>
</dbReference>
<evidence type="ECO:0000256" key="2">
    <source>
        <dbReference type="ARBA" id="ARBA00011738"/>
    </source>
</evidence>
<protein>
    <recommendedName>
        <fullName evidence="5">Histidine--tRNA ligase</fullName>
        <ecNumber evidence="5">6.1.1.21</ecNumber>
    </recommendedName>
    <alternativeName>
        <fullName evidence="5">Histidyl-tRNA synthetase</fullName>
        <shortName evidence="5">HisRS</shortName>
    </alternativeName>
</protein>
<reference evidence="8 9" key="1">
    <citation type="submission" date="2018-10" db="EMBL/GenBank/DDBJ databases">
        <title>Comparative functional genomics of the obligate endosymbiont Buchnera aphidicola.</title>
        <authorList>
            <person name="Chong R.A."/>
        </authorList>
    </citation>
    <scope>NUCLEOTIDE SEQUENCE [LARGE SCALE GENOMIC DNA]</scope>
    <source>
        <strain evidence="8 9">Tma</strain>
    </source>
</reference>
<accession>A0A4D6YG75</accession>
<dbReference type="CDD" id="cd00773">
    <property type="entry name" value="HisRS-like_core"/>
    <property type="match status" value="1"/>
</dbReference>
<dbReference type="Gene3D" id="3.30.930.10">
    <property type="entry name" value="Bira Bifunctional Protein, Domain 2"/>
    <property type="match status" value="1"/>
</dbReference>
<feature type="binding site" evidence="6">
    <location>
        <position position="259"/>
    </location>
    <ligand>
        <name>L-histidine</name>
        <dbReference type="ChEBI" id="CHEBI:57595"/>
    </ligand>
</feature>
<dbReference type="NCBIfam" id="TIGR00442">
    <property type="entry name" value="hisS"/>
    <property type="match status" value="1"/>
</dbReference>
<dbReference type="EC" id="6.1.1.21" evidence="5"/>
<dbReference type="AlphaFoldDB" id="A0A4D6YG75"/>
<dbReference type="GO" id="GO:0004821">
    <property type="term" value="F:histidine-tRNA ligase activity"/>
    <property type="evidence" value="ECO:0007669"/>
    <property type="project" value="UniProtKB-UniRule"/>
</dbReference>
<dbReference type="SUPFAM" id="SSF55681">
    <property type="entry name" value="Class II aaRS and biotin synthetases"/>
    <property type="match status" value="1"/>
</dbReference>
<evidence type="ECO:0000256" key="5">
    <source>
        <dbReference type="HAMAP-Rule" id="MF_00127"/>
    </source>
</evidence>
<evidence type="ECO:0000313" key="8">
    <source>
        <dbReference type="EMBL" id="QCI27193.1"/>
    </source>
</evidence>
<keyword evidence="5" id="KW-0963">Cytoplasm</keyword>
<dbReference type="PANTHER" id="PTHR43707:SF1">
    <property type="entry name" value="HISTIDINE--TRNA LIGASE, MITOCHONDRIAL-RELATED"/>
    <property type="match status" value="1"/>
</dbReference>
<dbReference type="OrthoDB" id="9800814at2"/>
<keyword evidence="5" id="KW-0648">Protein biosynthesis</keyword>
<dbReference type="PROSITE" id="PS50862">
    <property type="entry name" value="AA_TRNA_LIGASE_II"/>
    <property type="match status" value="1"/>
</dbReference>
<dbReference type="InterPro" id="IPR015807">
    <property type="entry name" value="His-tRNA-ligase"/>
</dbReference>
<dbReference type="Proteomes" id="UP000298603">
    <property type="component" value="Chromosome"/>
</dbReference>
<keyword evidence="5" id="KW-0547">Nucleotide-binding</keyword>
<comment type="similarity">
    <text evidence="1 5">Belongs to the class-II aminoacyl-tRNA synthetase family.</text>
</comment>
<feature type="domain" description="Aminoacyl-transfer RNA synthetases class-II family profile" evidence="7">
    <location>
        <begin position="1"/>
        <end position="356"/>
    </location>
</feature>
<dbReference type="EMBL" id="CP032996">
    <property type="protein sequence ID" value="QCI27193.1"/>
    <property type="molecule type" value="Genomic_DNA"/>
</dbReference>
<sequence length="421" mass="50130">MNYIFKSIKGMHDYLPQDILIWNKIENILKKILYSYSYHEIRFPIVEKTILFQKSIGNTTDIIGKEMYSFYDKKGINITLRPEGTTSCARFVIQNKLLYHQKQKLWYYGPMFRYERPQKGRYRQFYQFGIETFGFSDPEIELELILLINKFFNQLKISKFITLEINSIGSIAERNKYKIKLKKFLKKYINVLDKNYLRKLDQNALRILDSKDQNIQNILLKAPRLIDFINLKSRLCFNKLCNLMDHFNIPYVINYNLIRGLDYYNDIVFEWKTNYLGSKNTICAGGRYNKLINILKGPNIPAAGLAIGMDRLLLLIQSLSIFSKNIIKYDILIFFYEKTLKYNAIFLSEHIRNIIPTLKVLLEFQPIKLKKIFKNINKYYCKIILFVKDINIINVYDIKNKIHEDIKKKNIINKICNILQL</sequence>
<evidence type="ECO:0000256" key="1">
    <source>
        <dbReference type="ARBA" id="ARBA00008226"/>
    </source>
</evidence>
<feature type="binding site" evidence="6">
    <location>
        <position position="131"/>
    </location>
    <ligand>
        <name>L-histidine</name>
        <dbReference type="ChEBI" id="CHEBI:57595"/>
    </ligand>
</feature>
<dbReference type="HAMAP" id="MF_00127">
    <property type="entry name" value="His_tRNA_synth"/>
    <property type="match status" value="1"/>
</dbReference>
<feature type="binding site" evidence="6">
    <location>
        <begin position="83"/>
        <end position="85"/>
    </location>
    <ligand>
        <name>L-histidine</name>
        <dbReference type="ChEBI" id="CHEBI:57595"/>
    </ligand>
</feature>
<dbReference type="GO" id="GO:0005737">
    <property type="term" value="C:cytoplasm"/>
    <property type="evidence" value="ECO:0007669"/>
    <property type="project" value="UniProtKB-SubCell"/>
</dbReference>
<evidence type="ECO:0000256" key="4">
    <source>
        <dbReference type="ARBA" id="ARBA00023146"/>
    </source>
</evidence>
<dbReference type="GO" id="GO:0006427">
    <property type="term" value="P:histidyl-tRNA aminoacylation"/>
    <property type="evidence" value="ECO:0007669"/>
    <property type="project" value="UniProtKB-UniRule"/>
</dbReference>